<dbReference type="Proteomes" id="UP000534294">
    <property type="component" value="Unassembled WGS sequence"/>
</dbReference>
<feature type="signal peptide" evidence="5">
    <location>
        <begin position="1"/>
        <end position="21"/>
    </location>
</feature>
<evidence type="ECO:0000256" key="3">
    <source>
        <dbReference type="ARBA" id="ARBA00022737"/>
    </source>
</evidence>
<organism evidence="7 8">
    <name type="scientific">Prosthecobacter dejongeii</name>
    <dbReference type="NCBI Taxonomy" id="48465"/>
    <lineage>
        <taxon>Bacteria</taxon>
        <taxon>Pseudomonadati</taxon>
        <taxon>Verrucomicrobiota</taxon>
        <taxon>Verrucomicrobiia</taxon>
        <taxon>Verrucomicrobiales</taxon>
        <taxon>Verrucomicrobiaceae</taxon>
        <taxon>Prosthecobacter</taxon>
    </lineage>
</organism>
<evidence type="ECO:0000256" key="5">
    <source>
        <dbReference type="SAM" id="SignalP"/>
    </source>
</evidence>
<comment type="caution">
    <text evidence="7">The sequence shown here is derived from an EMBL/GenBank/DDBJ whole genome shotgun (WGS) entry which is preliminary data.</text>
</comment>
<evidence type="ECO:0000313" key="7">
    <source>
        <dbReference type="EMBL" id="MBB5039678.1"/>
    </source>
</evidence>
<evidence type="ECO:0000256" key="4">
    <source>
        <dbReference type="ARBA" id="ARBA00023157"/>
    </source>
</evidence>
<keyword evidence="5" id="KW-0732">Signal</keyword>
<dbReference type="Pfam" id="PF13927">
    <property type="entry name" value="Ig_3"/>
    <property type="match status" value="1"/>
</dbReference>
<dbReference type="RefSeq" id="WP_184211690.1">
    <property type="nucleotide sequence ID" value="NZ_JACHIF010000009.1"/>
</dbReference>
<dbReference type="InterPro" id="IPR007110">
    <property type="entry name" value="Ig-like_dom"/>
</dbReference>
<keyword evidence="3" id="KW-0677">Repeat</keyword>
<keyword evidence="8" id="KW-1185">Reference proteome</keyword>
<dbReference type="InterPro" id="IPR003599">
    <property type="entry name" value="Ig_sub"/>
</dbReference>
<dbReference type="Pfam" id="PF15780">
    <property type="entry name" value="ASH"/>
    <property type="match status" value="1"/>
</dbReference>
<evidence type="ECO:0000259" key="6">
    <source>
        <dbReference type="PROSITE" id="PS50835"/>
    </source>
</evidence>
<dbReference type="InterPro" id="IPR013783">
    <property type="entry name" value="Ig-like_fold"/>
</dbReference>
<keyword evidence="2" id="KW-0963">Cytoplasm</keyword>
<proteinExistence type="predicted"/>
<evidence type="ECO:0000256" key="2">
    <source>
        <dbReference type="ARBA" id="ARBA00022490"/>
    </source>
</evidence>
<dbReference type="InterPro" id="IPR036179">
    <property type="entry name" value="Ig-like_dom_sf"/>
</dbReference>
<feature type="domain" description="Ig-like" evidence="6">
    <location>
        <begin position="567"/>
        <end position="654"/>
    </location>
</feature>
<dbReference type="PANTHER" id="PTHR44170:SF6">
    <property type="entry name" value="CONTACTIN"/>
    <property type="match status" value="1"/>
</dbReference>
<dbReference type="SUPFAM" id="SSF48726">
    <property type="entry name" value="Immunoglobulin"/>
    <property type="match status" value="2"/>
</dbReference>
<keyword evidence="4" id="KW-1015">Disulfide bond</keyword>
<comment type="subcellular location">
    <subcellularLocation>
        <location evidence="1">Cytoplasm</location>
    </subcellularLocation>
</comment>
<sequence length="1125" mass="120727">MRFPTFLFALAIGLFCAHAEASEPVRRVIGFDLPHLAIAGTSSNFRPGLIEQGFHLSTPEDGVFVQGPLYNFSPINGGNYARFISGAENLKIVHKDGLPFTPHQVDLAEYSGSRPVTFVGRKADNSTITVSFTLDGQNDGTGPVADFETFVFPASFAEIVELSVPGTIYYLDNLVVTPQGIETPEPAPLTPPLVYDINWNDLPHRLDQPSAIGGQRSPSTSVFGTQYVRSQIGPLTDRPLELGGGEAVYDQFGMILSRKAERYVMEFDMTQLGSSSLAVFMDHSHGLLRTDFNANGGVTFYSGTTNNVFSGSNSNSSYSPRAITHCTMDFDLANRRAQIVINGTKVAEWVMNRLPDLDLRQFRFSLSGADIVGIDNIKISAFGVSPLQVSPSELNFHTVSVGSSQTRSFSVTNISDEDLTITRMTSSSSVFTLETPLPLLIPARESSVLTVKAAPTSGETFSGILDLQAGPHMASLSASVTGFQQILPGNFSLHPSTQVMTERQFVTLTSIYEGTGVSHYEWTLNGTPIPNSRTHNHQITSATLANAGLYQVAAVLINGRRVFSKEANIAVVRHDTINRTIALGGRVELVCTAAGSRLIYEWRRNGELIQTTSGPVSANGSSLVLHPVGLSSEGHYTCNVSIRNFGGSPSASVRGMDANLSVLLPPRILTDKLPHVRVGDYTSFQLRTSSASTFFSASGLPSGIILDPWSGRVFGRPELAITSDPSHPDRATPYRVTFTAYNESGAGPAVELEWWIHPKPQTRNFAGLIDREKLSMDSSGLGGRFTLSITAKGSLTGSMVLAGKSFPVIGSPSYNNDDGALEGELHFNKSAKSGPIFVRIHPDGRVTSGSNPSTPDGVLEGGQILSKAAAKQHQGLYPAALLPEVSQTMLEDEVTIPGGLGYLSFKASATGTVTYSGRLGDGTQVTGSHPLIIHPEDPEAARLPIYLMPQAQRSFFSGWVSYAKAQVDGNLEWAKQPHVKNTTYREGFLLQSLQVIGSRHVAPAPGQTLMNLGDTVHHLELSSPGLPGPVTKTLQVQPNHRATITGQGAPTGVVMTISPSTSLFSGSYVSGKYRGYPIKATFQGVFVPRLGQGVGTILSLSEESLKLNLTSPTLDVGQVRIFPAK</sequence>
<reference evidence="7 8" key="1">
    <citation type="submission" date="2020-08" db="EMBL/GenBank/DDBJ databases">
        <title>Genomic Encyclopedia of Type Strains, Phase IV (KMG-IV): sequencing the most valuable type-strain genomes for metagenomic binning, comparative biology and taxonomic classification.</title>
        <authorList>
            <person name="Goeker M."/>
        </authorList>
    </citation>
    <scope>NUCLEOTIDE SEQUENCE [LARGE SCALE GENOMIC DNA]</scope>
    <source>
        <strain evidence="7 8">DSM 12251</strain>
    </source>
</reference>
<dbReference type="AlphaFoldDB" id="A0A7W8DRN2"/>
<accession>A0A7W8DRN2</accession>
<evidence type="ECO:0000256" key="1">
    <source>
        <dbReference type="ARBA" id="ARBA00004496"/>
    </source>
</evidence>
<gene>
    <name evidence="7" type="ORF">HNQ64_003953</name>
</gene>
<dbReference type="EMBL" id="JACHIF010000009">
    <property type="protein sequence ID" value="MBB5039678.1"/>
    <property type="molecule type" value="Genomic_DNA"/>
</dbReference>
<dbReference type="SMART" id="SM00409">
    <property type="entry name" value="IG"/>
    <property type="match status" value="2"/>
</dbReference>
<name>A0A7W8DRN2_9BACT</name>
<evidence type="ECO:0000313" key="8">
    <source>
        <dbReference type="Proteomes" id="UP000534294"/>
    </source>
</evidence>
<dbReference type="PROSITE" id="PS50835">
    <property type="entry name" value="IG_LIKE"/>
    <property type="match status" value="1"/>
</dbReference>
<feature type="chain" id="PRO_5030945683" description="Ig-like domain-containing protein" evidence="5">
    <location>
        <begin position="22"/>
        <end position="1125"/>
    </location>
</feature>
<dbReference type="InterPro" id="IPR031549">
    <property type="entry name" value="ASH"/>
</dbReference>
<dbReference type="PANTHER" id="PTHR44170">
    <property type="entry name" value="PROTEIN SIDEKICK"/>
    <property type="match status" value="1"/>
</dbReference>
<dbReference type="CDD" id="cd00096">
    <property type="entry name" value="Ig"/>
    <property type="match status" value="1"/>
</dbReference>
<dbReference type="GO" id="GO:0098609">
    <property type="term" value="P:cell-cell adhesion"/>
    <property type="evidence" value="ECO:0007669"/>
    <property type="project" value="TreeGrafter"/>
</dbReference>
<dbReference type="GO" id="GO:0016020">
    <property type="term" value="C:membrane"/>
    <property type="evidence" value="ECO:0007669"/>
    <property type="project" value="UniProtKB-SubCell"/>
</dbReference>
<protein>
    <recommendedName>
        <fullName evidence="6">Ig-like domain-containing protein</fullName>
    </recommendedName>
</protein>
<dbReference type="Gene3D" id="2.60.40.10">
    <property type="entry name" value="Immunoglobulins"/>
    <property type="match status" value="4"/>
</dbReference>